<evidence type="ECO:0000259" key="9">
    <source>
        <dbReference type="Pfam" id="PF02463"/>
    </source>
</evidence>
<dbReference type="InterPro" id="IPR003395">
    <property type="entry name" value="RecF/RecN/SMC_N"/>
</dbReference>
<dbReference type="InterPro" id="IPR001238">
    <property type="entry name" value="DNA-binding_RecF"/>
</dbReference>
<evidence type="ECO:0000256" key="3">
    <source>
        <dbReference type="ARBA" id="ARBA00020170"/>
    </source>
</evidence>
<evidence type="ECO:0000256" key="6">
    <source>
        <dbReference type="ARBA" id="ARBA00022741"/>
    </source>
</evidence>
<dbReference type="InterPro" id="IPR027417">
    <property type="entry name" value="P-loop_NTPase"/>
</dbReference>
<keyword evidence="6" id="KW-0547">Nucleotide-binding</keyword>
<dbReference type="EMBL" id="CAFBMR010000030">
    <property type="protein sequence ID" value="CAB4912881.1"/>
    <property type="molecule type" value="Genomic_DNA"/>
</dbReference>
<dbReference type="GO" id="GO:0000731">
    <property type="term" value="P:DNA synthesis involved in DNA repair"/>
    <property type="evidence" value="ECO:0007669"/>
    <property type="project" value="TreeGrafter"/>
</dbReference>
<keyword evidence="5" id="KW-0235">DNA replication</keyword>
<keyword evidence="8" id="KW-0238">DNA-binding</keyword>
<evidence type="ECO:0000256" key="4">
    <source>
        <dbReference type="ARBA" id="ARBA00022490"/>
    </source>
</evidence>
<evidence type="ECO:0000256" key="2">
    <source>
        <dbReference type="ARBA" id="ARBA00008016"/>
    </source>
</evidence>
<dbReference type="Gene3D" id="3.40.50.300">
    <property type="entry name" value="P-loop containing nucleotide triphosphate hydrolases"/>
    <property type="match status" value="1"/>
</dbReference>
<dbReference type="PROSITE" id="PS00618">
    <property type="entry name" value="RECF_2"/>
    <property type="match status" value="1"/>
</dbReference>
<name>A0A6J7GWJ5_9ZZZZ</name>
<dbReference type="Pfam" id="PF02463">
    <property type="entry name" value="SMC_N"/>
    <property type="match status" value="1"/>
</dbReference>
<dbReference type="HAMAP" id="MF_00365">
    <property type="entry name" value="RecF"/>
    <property type="match status" value="1"/>
</dbReference>
<dbReference type="GO" id="GO:0006302">
    <property type="term" value="P:double-strand break repair"/>
    <property type="evidence" value="ECO:0007669"/>
    <property type="project" value="TreeGrafter"/>
</dbReference>
<dbReference type="PANTHER" id="PTHR32182">
    <property type="entry name" value="DNA REPLICATION AND REPAIR PROTEIN RECF"/>
    <property type="match status" value="1"/>
</dbReference>
<protein>
    <recommendedName>
        <fullName evidence="3">DNA replication and repair protein RecF</fullName>
    </recommendedName>
</protein>
<keyword evidence="4" id="KW-0963">Cytoplasm</keyword>
<dbReference type="GO" id="GO:0005524">
    <property type="term" value="F:ATP binding"/>
    <property type="evidence" value="ECO:0007669"/>
    <property type="project" value="UniProtKB-KW"/>
</dbReference>
<proteinExistence type="inferred from homology"/>
<dbReference type="GO" id="GO:0005737">
    <property type="term" value="C:cytoplasm"/>
    <property type="evidence" value="ECO:0007669"/>
    <property type="project" value="UniProtKB-SubCell"/>
</dbReference>
<dbReference type="GO" id="GO:0003697">
    <property type="term" value="F:single-stranded DNA binding"/>
    <property type="evidence" value="ECO:0007669"/>
    <property type="project" value="InterPro"/>
</dbReference>
<sequence length="373" mass="40546">MHVRRLHLVNFRSYAALDVDLSPGITTFVGSNGQGKTNLVESIVYVATHGSHRVASDTPLVANGATQATIGIEVVRDDRSVTVEIEINPGRSNRARVNRSPVTRARDALGIVRVVVFAPEDLSMVKGDPSERRSFLDDLLVQRTPRLAGVRSDYDRVLKQRNALLKSAQSARRANASAIDGTLEVWDGQLARFGSEITAARLELIDALRPRVVEAYEGIAAGRGPVKIDYSSSWLEDVDVERSGIEQQLLDAVSSRRREELDRGITVVGPHRDDLSLRLRDNPVRGYASHGEAWSMALAMRLAAFDLLRSDGDDPILILDDVFAELDASRRAQLADAVSGAGQVLITAAVVEDVPAGLTGESFTVHEGEVTRG</sequence>
<dbReference type="GO" id="GO:0006260">
    <property type="term" value="P:DNA replication"/>
    <property type="evidence" value="ECO:0007669"/>
    <property type="project" value="UniProtKB-KW"/>
</dbReference>
<dbReference type="SUPFAM" id="SSF52540">
    <property type="entry name" value="P-loop containing nucleoside triphosphate hydrolases"/>
    <property type="match status" value="1"/>
</dbReference>
<comment type="subcellular location">
    <subcellularLocation>
        <location evidence="1">Cytoplasm</location>
    </subcellularLocation>
</comment>
<reference evidence="10" key="1">
    <citation type="submission" date="2020-05" db="EMBL/GenBank/DDBJ databases">
        <authorList>
            <person name="Chiriac C."/>
            <person name="Salcher M."/>
            <person name="Ghai R."/>
            <person name="Kavagutti S V."/>
        </authorList>
    </citation>
    <scope>NUCLEOTIDE SEQUENCE</scope>
</reference>
<evidence type="ECO:0000256" key="8">
    <source>
        <dbReference type="ARBA" id="ARBA00023125"/>
    </source>
</evidence>
<dbReference type="InterPro" id="IPR042174">
    <property type="entry name" value="RecF_2"/>
</dbReference>
<dbReference type="PANTHER" id="PTHR32182:SF0">
    <property type="entry name" value="DNA REPLICATION AND REPAIR PROTEIN RECF"/>
    <property type="match status" value="1"/>
</dbReference>
<keyword evidence="7" id="KW-0067">ATP-binding</keyword>
<evidence type="ECO:0000256" key="5">
    <source>
        <dbReference type="ARBA" id="ARBA00022705"/>
    </source>
</evidence>
<accession>A0A6J7GWJ5</accession>
<organism evidence="10">
    <name type="scientific">freshwater metagenome</name>
    <dbReference type="NCBI Taxonomy" id="449393"/>
    <lineage>
        <taxon>unclassified sequences</taxon>
        <taxon>metagenomes</taxon>
        <taxon>ecological metagenomes</taxon>
    </lineage>
</organism>
<comment type="similarity">
    <text evidence="2">Belongs to the RecF family.</text>
</comment>
<dbReference type="InterPro" id="IPR018078">
    <property type="entry name" value="DNA-binding_RecF_CS"/>
</dbReference>
<evidence type="ECO:0000256" key="7">
    <source>
        <dbReference type="ARBA" id="ARBA00022840"/>
    </source>
</evidence>
<dbReference type="CDD" id="cd03242">
    <property type="entry name" value="ABC_RecF"/>
    <property type="match status" value="1"/>
</dbReference>
<dbReference type="Gene3D" id="1.20.1050.90">
    <property type="entry name" value="RecF/RecN/SMC, N-terminal domain"/>
    <property type="match status" value="1"/>
</dbReference>
<feature type="domain" description="RecF/RecN/SMC N-terminal" evidence="9">
    <location>
        <begin position="3"/>
        <end position="348"/>
    </location>
</feature>
<evidence type="ECO:0000313" key="10">
    <source>
        <dbReference type="EMBL" id="CAB4912881.1"/>
    </source>
</evidence>
<dbReference type="AlphaFoldDB" id="A0A6J7GWJ5"/>
<dbReference type="NCBIfam" id="TIGR00611">
    <property type="entry name" value="recf"/>
    <property type="match status" value="1"/>
</dbReference>
<gene>
    <name evidence="10" type="ORF">UFOPK3610_00929</name>
</gene>
<evidence type="ECO:0000256" key="1">
    <source>
        <dbReference type="ARBA" id="ARBA00004496"/>
    </source>
</evidence>